<dbReference type="InterPro" id="IPR045328">
    <property type="entry name" value="Kre9/Knh1"/>
</dbReference>
<dbReference type="EMBL" id="JBANRG010000001">
    <property type="protein sequence ID" value="KAK7472129.1"/>
    <property type="molecule type" value="Genomic_DNA"/>
</dbReference>
<feature type="region of interest" description="Disordered" evidence="1">
    <location>
        <begin position="145"/>
        <end position="212"/>
    </location>
</feature>
<reference evidence="3 4" key="1">
    <citation type="submission" date="2024-01" db="EMBL/GenBank/DDBJ databases">
        <title>A draft genome for the cacao thread blight pathogen Marasmiellus scandens.</title>
        <authorList>
            <person name="Baruah I.K."/>
            <person name="Leung J."/>
            <person name="Bukari Y."/>
            <person name="Amoako-Attah I."/>
            <person name="Meinhardt L.W."/>
            <person name="Bailey B.A."/>
            <person name="Cohen S.P."/>
        </authorList>
    </citation>
    <scope>NUCLEOTIDE SEQUENCE [LARGE SCALE GENOMIC DNA]</scope>
    <source>
        <strain evidence="3 4">GH-19</strain>
    </source>
</reference>
<dbReference type="PANTHER" id="PTHR28154">
    <property type="entry name" value="CELL WALL SYNTHESIS PROTEIN KNH1-RELATED"/>
    <property type="match status" value="1"/>
</dbReference>
<dbReference type="Proteomes" id="UP001498398">
    <property type="component" value="Unassembled WGS sequence"/>
</dbReference>
<organism evidence="3 4">
    <name type="scientific">Marasmiellus scandens</name>
    <dbReference type="NCBI Taxonomy" id="2682957"/>
    <lineage>
        <taxon>Eukaryota</taxon>
        <taxon>Fungi</taxon>
        <taxon>Dikarya</taxon>
        <taxon>Basidiomycota</taxon>
        <taxon>Agaricomycotina</taxon>
        <taxon>Agaricomycetes</taxon>
        <taxon>Agaricomycetidae</taxon>
        <taxon>Agaricales</taxon>
        <taxon>Marasmiineae</taxon>
        <taxon>Omphalotaceae</taxon>
        <taxon>Marasmiellus</taxon>
    </lineage>
</organism>
<name>A0ABR1K686_9AGAR</name>
<feature type="compositionally biased region" description="Low complexity" evidence="1">
    <location>
        <begin position="154"/>
        <end position="198"/>
    </location>
</feature>
<evidence type="ECO:0000313" key="4">
    <source>
        <dbReference type="Proteomes" id="UP001498398"/>
    </source>
</evidence>
<evidence type="ECO:0008006" key="5">
    <source>
        <dbReference type="Google" id="ProtNLM"/>
    </source>
</evidence>
<protein>
    <recommendedName>
        <fullName evidence="5">Ser-Thr-rich glycosyl-phosphatidyl-inositol-anchored membrane family-domain-containing protein</fullName>
    </recommendedName>
</protein>
<feature type="compositionally biased region" description="Polar residues" evidence="1">
    <location>
        <begin position="199"/>
        <end position="211"/>
    </location>
</feature>
<proteinExistence type="predicted"/>
<feature type="chain" id="PRO_5045640357" description="Ser-Thr-rich glycosyl-phosphatidyl-inositol-anchored membrane family-domain-containing protein" evidence="2">
    <location>
        <begin position="18"/>
        <end position="235"/>
    </location>
</feature>
<dbReference type="PANTHER" id="PTHR28154:SF1">
    <property type="entry name" value="CELL WALL SYNTHESIS PROTEIN KNH1-RELATED"/>
    <property type="match status" value="1"/>
</dbReference>
<keyword evidence="4" id="KW-1185">Reference proteome</keyword>
<comment type="caution">
    <text evidence="3">The sequence shown here is derived from an EMBL/GenBank/DDBJ whole genome shotgun (WGS) entry which is preliminary data.</text>
</comment>
<gene>
    <name evidence="3" type="ORF">VKT23_000251</name>
</gene>
<accession>A0ABR1K686</accession>
<sequence length="235" mass="24066">MFPQLAVLSFFASSAFATVFITSPTATTTFNGGQSAKVSWMDDGASPNLAQFGDAKVSIFTGNAIQQTFLQEISSNVNVATTSSVEFTPNPSIGPNGNEYFIRVESINLKDPKNPQFPALAFSAKFTMASMTGNFNSTVQAQIDGQSTAPIGGSTTSRSSSTSTSASTTSGSSTTSATTTTSQSQSSSATSSSESVTQENAAAATSGSADNNGAIEAKKSWMVVLAGMLVGSFVL</sequence>
<keyword evidence="2" id="KW-0732">Signal</keyword>
<evidence type="ECO:0000256" key="2">
    <source>
        <dbReference type="SAM" id="SignalP"/>
    </source>
</evidence>
<evidence type="ECO:0000256" key="1">
    <source>
        <dbReference type="SAM" id="MobiDB-lite"/>
    </source>
</evidence>
<feature type="signal peptide" evidence="2">
    <location>
        <begin position="1"/>
        <end position="17"/>
    </location>
</feature>
<evidence type="ECO:0000313" key="3">
    <source>
        <dbReference type="EMBL" id="KAK7472129.1"/>
    </source>
</evidence>